<reference evidence="3" key="1">
    <citation type="submission" date="2016-09" db="EMBL/GenBank/DDBJ databases">
        <authorList>
            <person name="Guldener U."/>
        </authorList>
    </citation>
    <scope>NUCLEOTIDE SEQUENCE [LARGE SCALE GENOMIC DNA]</scope>
    <source>
        <strain evidence="3">V64-1</strain>
    </source>
</reference>
<evidence type="ECO:0000256" key="1">
    <source>
        <dbReference type="SAM" id="SignalP"/>
    </source>
</evidence>
<feature type="signal peptide" evidence="1">
    <location>
        <begin position="1"/>
        <end position="17"/>
    </location>
</feature>
<sequence length="89" mass="9983">MKFSTVSTLFLTQGIIAMPWFSAKSKAAGDEITPRIEISEGSFHPRILPTKKALPLLAHVNAGLLVLRRRNTIPMDEYVNADGLKWDWC</sequence>
<accession>A0A2H3TC64</accession>
<name>A0A2H3TC64_FUSOX</name>
<dbReference type="OrthoDB" id="5018468at2759"/>
<feature type="chain" id="PRO_5013897707" evidence="1">
    <location>
        <begin position="18"/>
        <end position="89"/>
    </location>
</feature>
<protein>
    <submittedName>
        <fullName evidence="2">Uncharacterized protein</fullName>
    </submittedName>
</protein>
<dbReference type="AlphaFoldDB" id="A0A2H3TC64"/>
<dbReference type="Proteomes" id="UP000219369">
    <property type="component" value="Unassembled WGS sequence"/>
</dbReference>
<evidence type="ECO:0000313" key="3">
    <source>
        <dbReference type="Proteomes" id="UP000219369"/>
    </source>
</evidence>
<evidence type="ECO:0000313" key="2">
    <source>
        <dbReference type="EMBL" id="SCO86313.1"/>
    </source>
</evidence>
<gene>
    <name evidence="2" type="ORF">FRV6_10440</name>
</gene>
<proteinExistence type="predicted"/>
<dbReference type="EMBL" id="FMJY01000006">
    <property type="protein sequence ID" value="SCO86313.1"/>
    <property type="molecule type" value="Genomic_DNA"/>
</dbReference>
<organism evidence="2 3">
    <name type="scientific">Fusarium oxysporum</name>
    <name type="common">Fusarium vascular wilt</name>
    <dbReference type="NCBI Taxonomy" id="5507"/>
    <lineage>
        <taxon>Eukaryota</taxon>
        <taxon>Fungi</taxon>
        <taxon>Dikarya</taxon>
        <taxon>Ascomycota</taxon>
        <taxon>Pezizomycotina</taxon>
        <taxon>Sordariomycetes</taxon>
        <taxon>Hypocreomycetidae</taxon>
        <taxon>Hypocreales</taxon>
        <taxon>Nectriaceae</taxon>
        <taxon>Fusarium</taxon>
        <taxon>Fusarium oxysporum species complex</taxon>
    </lineage>
</organism>
<keyword evidence="1" id="KW-0732">Signal</keyword>